<evidence type="ECO:0000313" key="3">
    <source>
        <dbReference type="EMBL" id="RVW93320.1"/>
    </source>
</evidence>
<feature type="compositionally biased region" description="Basic residues" evidence="1">
    <location>
        <begin position="9"/>
        <end position="19"/>
    </location>
</feature>
<dbReference type="PANTHER" id="PTHR15682">
    <property type="entry name" value="UNHEALTHY RIBOSOME BIOGENESIS PROTEIN 2 HOMOLOG"/>
    <property type="match status" value="1"/>
</dbReference>
<feature type="domain" description="Nucleolar 27S pre-rRNA processing Urb2/Npa2 C-terminal" evidence="2">
    <location>
        <begin position="1683"/>
        <end position="1921"/>
    </location>
</feature>
<protein>
    <recommendedName>
        <fullName evidence="2">Nucleolar 27S pre-rRNA processing Urb2/Npa2 C-terminal domain-containing protein</fullName>
    </recommendedName>
</protein>
<accession>A0A438I9F1</accession>
<gene>
    <name evidence="3" type="ORF">CK203_022251</name>
</gene>
<feature type="region of interest" description="Disordered" evidence="1">
    <location>
        <begin position="1420"/>
        <end position="1440"/>
    </location>
</feature>
<dbReference type="PANTHER" id="PTHR15682:SF2">
    <property type="entry name" value="UNHEALTHY RIBOSOME BIOGENESIS PROTEIN 2 HOMOLOG"/>
    <property type="match status" value="1"/>
</dbReference>
<dbReference type="Pfam" id="PF10441">
    <property type="entry name" value="Urb2"/>
    <property type="match status" value="1"/>
</dbReference>
<comment type="caution">
    <text evidence="3">The sequence shown here is derived from an EMBL/GenBank/DDBJ whole genome shotgun (WGS) entry which is preliminary data.</text>
</comment>
<evidence type="ECO:0000256" key="1">
    <source>
        <dbReference type="SAM" id="MobiDB-lite"/>
    </source>
</evidence>
<dbReference type="EMBL" id="QGNW01000130">
    <property type="protein sequence ID" value="RVW93320.1"/>
    <property type="molecule type" value="Genomic_DNA"/>
</dbReference>
<sequence>MADSDSKPKQKHTKKKRKLKVPEDDRRPSKTQRFDFLEKEKEKDAKEERPIRRPEEGRPWGNLQLILSLQNKEILLQEKVQLAYDFVATRATEEEEDTEQGFETVSLSRVIIFLNDWIQSLLISSEKKSKVDLDKTQFQVVGTCLDFRCWEIFKFCLEESLERHVPLNISRNLLKAIHCIARNALSQLNDASLHAKESFFIVEGFELYGTVLSCVSLVFSSHNGLSNENLDLWISTVDAVLELVHKIYTDNIAGGNAGKFVLQFSCLVLEPFSKFLRVHPCRKNGFHDFVDKLLELLLHLLGVLNLQADGNNPGWTRDLLKLVEEVLSHGLFHPAHIDGFLSLHGKEKHGKEYDGQSEEPKMVVKSYHRHLFDKLEKIVAAKKVLPLSGIGELFHLLVVQVKKQKGALVLSEGTKIVGKTVGFIHSEDYFSGHMSMMFAGNHSVLSENSYLSSSLNSETRKSLFDFFVQIMEPLLFQIKGYLQTKLEVGPALLDVHCTLKSTNKLLASFMHEKVYVQTEDTHEGACLNFLKVVYDRIMSFSVEINQMWLSTVDADKGIHVDTLNLIGKELIAALGYFLEIDYEVIGNDLVSLWLMMLSFLAIGLSSMDMSDQSSLSSKMVDVGCQLINLYSELRQVNNAIFALCKAVRLLVSHDSDCELNYSGFMSCTNSASYEACAKSVEMLLCSQEFKFAIYNAIRSIPEGQASECVRQLTTDISDSLKWMKTSCSVASGKESGNAKQSGSLLGFDLQVELLGKGLAEIYTLVLDSLNVTTGNSSLLGVSIEGLMTVMRPGMSSLVALQLDGVNEFISAVTERIFYNRVAECKNDFRKLRASTQWIFVLFFRLYMSCRSLYRQSISLVPPTSAKKMSAVMGDFYIAHTGRDWVEKTDWTEQGYFSWIVQPSASLPNIIQSILDLYPQDRVVTCSPLVYVLHTMALQRLVDLNRQIKSFEYLLQSNNKLVQEKLMDDDGLSQCHEKDIKSNKKKSRKWKRFIAVLREEATGLTDFMMGSVSLVTKKQQCFSSFDDTTCKDTCAKALHEDDAWDLGVCAVNEITLPTAFGGFGEVKKHNTNEPGYQRKVSVGQISMELLSDTTLYEQKHIASRFCRNLEKSLSPLLSDAAYRDFDFNSSPNWQEVLSAFDNLSVVVSGAKYVTNDCASVAELTSHLSNRLPTEFNEEKKAFLLQSMEFTACQSSLNLLCWMPKGYLNSRSFSLYTTCILNLESKSQFSHVVHFSMNVKKSCAEQLNSDLVHEESHLTETDPCSDSSKAVDAWKNVVLVAEALKEQTENLLISLKDALCNKRVEVGTVDLNRLSSLVSCFQGFMWGLASAMNHIDVKECDDEMKLLKWKNEPFSKLNLCINVFTDFIDFSLCMFLIEDDQQPEGLGGAQNLSGLDQKNDCSLEPYGGENDISCANKQQKSKTARSSGSLHIDNDSENTGGQEMRPLLRSLLKGDNPEAAFFLRELFIASSAILRLNLQINCIPLSSCFVPIFNGISQLLLLELANMADVPQPISLVWLDGVLKYLEELGNQFPLTNPTLYRDVYAKLIDLHLKAIGKCISLQGKRATLASHDAESSTKTLDSHALERALVGVQEGCMVIYDVNTGSAHGGKVSSITAAGIDCLDLVLEFVSGRKRLSVVKRHLKSLIAGLFNIVLHLQSPFIFYRKLIHNKGQTDPDPGSVILMCIEVLTRISGKHALFQMDPCHLQQCLRIPAALFQSFRGLRLSDAPASYNFFMFSDNQDNGSLESMDSCTVDRQFTIDLFAACCRLLNTVLKHHKSECEQCIALLEDSVCVLLRCLETVDADSVVRKGYFSWEVEEGVKCACFLRRIYEEMRQQKDVFRQHCFKFLSNYIWIYSGYGPLKTGIRREIDDALRPGVYALIDACSADDLQYLHTVFGEGPCRSTLATLQHDYKLNFQYEGKV</sequence>
<feature type="region of interest" description="Disordered" evidence="1">
    <location>
        <begin position="1"/>
        <end position="55"/>
    </location>
</feature>
<evidence type="ECO:0000259" key="2">
    <source>
        <dbReference type="Pfam" id="PF10441"/>
    </source>
</evidence>
<organism evidence="3 4">
    <name type="scientific">Vitis vinifera</name>
    <name type="common">Grape</name>
    <dbReference type="NCBI Taxonomy" id="29760"/>
    <lineage>
        <taxon>Eukaryota</taxon>
        <taxon>Viridiplantae</taxon>
        <taxon>Streptophyta</taxon>
        <taxon>Embryophyta</taxon>
        <taxon>Tracheophyta</taxon>
        <taxon>Spermatophyta</taxon>
        <taxon>Magnoliopsida</taxon>
        <taxon>eudicotyledons</taxon>
        <taxon>Gunneridae</taxon>
        <taxon>Pentapetalae</taxon>
        <taxon>rosids</taxon>
        <taxon>Vitales</taxon>
        <taxon>Vitaceae</taxon>
        <taxon>Viteae</taxon>
        <taxon>Vitis</taxon>
    </lineage>
</organism>
<name>A0A438I9F1_VITVI</name>
<proteinExistence type="predicted"/>
<feature type="compositionally biased region" description="Basic and acidic residues" evidence="1">
    <location>
        <begin position="20"/>
        <end position="55"/>
    </location>
</feature>
<reference evidence="3 4" key="1">
    <citation type="journal article" date="2018" name="PLoS Genet.">
        <title>Population sequencing reveals clonal diversity and ancestral inbreeding in the grapevine cultivar Chardonnay.</title>
        <authorList>
            <person name="Roach M.J."/>
            <person name="Johnson D.L."/>
            <person name="Bohlmann J."/>
            <person name="van Vuuren H.J."/>
            <person name="Jones S.J."/>
            <person name="Pretorius I.S."/>
            <person name="Schmidt S.A."/>
            <person name="Borneman A.R."/>
        </authorList>
    </citation>
    <scope>NUCLEOTIDE SEQUENCE [LARGE SCALE GENOMIC DNA]</scope>
    <source>
        <strain evidence="4">cv. Chardonnay</strain>
        <tissue evidence="3">Leaf</tissue>
    </source>
</reference>
<evidence type="ECO:0000313" key="4">
    <source>
        <dbReference type="Proteomes" id="UP000288805"/>
    </source>
</evidence>
<dbReference type="Proteomes" id="UP000288805">
    <property type="component" value="Unassembled WGS sequence"/>
</dbReference>
<dbReference type="InterPro" id="IPR018849">
    <property type="entry name" value="Urb2/Npa2_C"/>
</dbReference>
<dbReference type="InterPro" id="IPR052609">
    <property type="entry name" value="Ribosome_Biogenesis_Reg"/>
</dbReference>